<dbReference type="GO" id="GO:0003676">
    <property type="term" value="F:nucleic acid binding"/>
    <property type="evidence" value="ECO:0007669"/>
    <property type="project" value="InterPro"/>
</dbReference>
<feature type="compositionally biased region" description="Basic residues" evidence="2">
    <location>
        <begin position="396"/>
        <end position="428"/>
    </location>
</feature>
<evidence type="ECO:0000313" key="4">
    <source>
        <dbReference type="EMBL" id="KAK3338254.1"/>
    </source>
</evidence>
<dbReference type="Proteomes" id="UP001278500">
    <property type="component" value="Unassembled WGS sequence"/>
</dbReference>
<reference evidence="4" key="2">
    <citation type="submission" date="2023-06" db="EMBL/GenBank/DDBJ databases">
        <authorList>
            <consortium name="Lawrence Berkeley National Laboratory"/>
            <person name="Haridas S."/>
            <person name="Hensen N."/>
            <person name="Bonometti L."/>
            <person name="Westerberg I."/>
            <person name="Brannstrom I.O."/>
            <person name="Guillou S."/>
            <person name="Cros-Aarteil S."/>
            <person name="Calhoun S."/>
            <person name="Kuo A."/>
            <person name="Mondo S."/>
            <person name="Pangilinan J."/>
            <person name="Riley R."/>
            <person name="Labutti K."/>
            <person name="Andreopoulos B."/>
            <person name="Lipzen A."/>
            <person name="Chen C."/>
            <person name="Yanf M."/>
            <person name="Daum C."/>
            <person name="Ng V."/>
            <person name="Clum A."/>
            <person name="Steindorff A."/>
            <person name="Ohm R."/>
            <person name="Martin F."/>
            <person name="Silar P."/>
            <person name="Natvig D."/>
            <person name="Lalanne C."/>
            <person name="Gautier V."/>
            <person name="Ament-Velasquez S.L."/>
            <person name="Kruys A."/>
            <person name="Hutchinson M.I."/>
            <person name="Powell A.J."/>
            <person name="Barry K."/>
            <person name="Miller A.N."/>
            <person name="Grigoriev I.V."/>
            <person name="Debuchy R."/>
            <person name="Gladieux P."/>
            <person name="Thoren M.H."/>
            <person name="Johannesson H."/>
        </authorList>
    </citation>
    <scope>NUCLEOTIDE SEQUENCE</scope>
    <source>
        <strain evidence="4">CBS 560.94</strain>
    </source>
</reference>
<keyword evidence="1" id="KW-0863">Zinc-finger</keyword>
<keyword evidence="5" id="KW-1185">Reference proteome</keyword>
<dbReference type="RefSeq" id="XP_062677705.1">
    <property type="nucleotide sequence ID" value="XM_062830832.1"/>
</dbReference>
<name>A0AAE0MP47_9PEZI</name>
<keyword evidence="1" id="KW-0862">Zinc</keyword>
<feature type="region of interest" description="Disordered" evidence="2">
    <location>
        <begin position="852"/>
        <end position="881"/>
    </location>
</feature>
<dbReference type="GO" id="GO:0008270">
    <property type="term" value="F:zinc ion binding"/>
    <property type="evidence" value="ECO:0007669"/>
    <property type="project" value="UniProtKB-KW"/>
</dbReference>
<feature type="region of interest" description="Disordered" evidence="2">
    <location>
        <begin position="240"/>
        <end position="268"/>
    </location>
</feature>
<keyword evidence="1" id="KW-0479">Metal-binding</keyword>
<feature type="domain" description="CCHC-type" evidence="3">
    <location>
        <begin position="269"/>
        <end position="283"/>
    </location>
</feature>
<gene>
    <name evidence="4" type="ORF">B0H65DRAFT_581935</name>
</gene>
<sequence length="920" mass="104382">MGYKEEMTAFAGRLGVRTLGELSLKELAERIDSKPEPTTPRTRLYAFMTWLSDHLLEVKSSDEESFSREIATWCLFVNKAGYDSGNVVGTFEEWLFEHRQVEPFSAKRLNMAEREVKKFYSLPTAAHHRFVSAGEHYQPSPPPEKTFQQFPSVNEASEAQPIDGFGQIHPDRLKLSRYSDSNPEKGEVIDLDDWQRPVVDISSDEDADSKAKNNLSFLTGANRMVFGDDETNLTTDLQEKMKKKKRSKTQTMQSGPTSVQTKRKNKNPCGRCGVPGHYHTQCPTNLDPLFDKSPPNEYKCNFCNRYGDHYATVCKRNMNPTSLTQQRKRYAEQRRQFHPRRSRSSSPLREPKDKRHFGRERSPHREPKDRHHYNRESSPYRESETKYHVDRDRSRERRRSRERYRRRRSRSRSRSHSPPRQALRRRDNHRANREYRLKHSSPEPSFREPELSSLPQFGALDYDDAFEHMHDAPYQPLISRPADVKIRGRGSSFYYDDNAEGSIPASAYGNEDLMSRMRRRSQEPAPHQDDHVDRLTLDKGFLLTELTDLIASTTVSPLARAPMKNRLPEVFKNDLRQSSGSWVIEPTINTTWVKPEPVPDVVREPSPPVELGVTEKRLDGHRSTQYHPAVLELFKNRKNVWLHKVEKATRAQASSFFWDKDPEEDDMDVSADPDADAGLESARDTAMTEAEPVAPAVTDADIVAIVNSEAEPLAMLTDTPQRANSTPAIDVVMENHMTMQILYRDEDEVRTHQPGGDGRVGFKPAVDVVMEDAEPLDVSAVVDVPEAVDVSAIVDKIIADIELSEAAKTASEPVENESPSVQFTTSSETLNAPKTVNHALVESADIVREVEPEHATTTDDNDHDNGTLKEGTQDVGDGVSSDTVIKDVIYVKTDPEPAETEPSQPEEQADITVLDGSQAQ</sequence>
<feature type="compositionally biased region" description="Polar residues" evidence="2">
    <location>
        <begin position="817"/>
        <end position="830"/>
    </location>
</feature>
<evidence type="ECO:0000259" key="3">
    <source>
        <dbReference type="PROSITE" id="PS50158"/>
    </source>
</evidence>
<feature type="region of interest" description="Disordered" evidence="2">
    <location>
        <begin position="893"/>
        <end position="920"/>
    </location>
</feature>
<reference evidence="4" key="1">
    <citation type="journal article" date="2023" name="Mol. Phylogenet. Evol.">
        <title>Genome-scale phylogeny and comparative genomics of the fungal order Sordariales.</title>
        <authorList>
            <person name="Hensen N."/>
            <person name="Bonometti L."/>
            <person name="Westerberg I."/>
            <person name="Brannstrom I.O."/>
            <person name="Guillou S."/>
            <person name="Cros-Aarteil S."/>
            <person name="Calhoun S."/>
            <person name="Haridas S."/>
            <person name="Kuo A."/>
            <person name="Mondo S."/>
            <person name="Pangilinan J."/>
            <person name="Riley R."/>
            <person name="LaButti K."/>
            <person name="Andreopoulos B."/>
            <person name="Lipzen A."/>
            <person name="Chen C."/>
            <person name="Yan M."/>
            <person name="Daum C."/>
            <person name="Ng V."/>
            <person name="Clum A."/>
            <person name="Steindorff A."/>
            <person name="Ohm R.A."/>
            <person name="Martin F."/>
            <person name="Silar P."/>
            <person name="Natvig D.O."/>
            <person name="Lalanne C."/>
            <person name="Gautier V."/>
            <person name="Ament-Velasquez S.L."/>
            <person name="Kruys A."/>
            <person name="Hutchinson M.I."/>
            <person name="Powell A.J."/>
            <person name="Barry K."/>
            <person name="Miller A.N."/>
            <person name="Grigoriev I.V."/>
            <person name="Debuchy R."/>
            <person name="Gladieux P."/>
            <person name="Hiltunen Thoren M."/>
            <person name="Johannesson H."/>
        </authorList>
    </citation>
    <scope>NUCLEOTIDE SEQUENCE</scope>
    <source>
        <strain evidence="4">CBS 560.94</strain>
    </source>
</reference>
<evidence type="ECO:0000256" key="1">
    <source>
        <dbReference type="PROSITE-ProRule" id="PRU00047"/>
    </source>
</evidence>
<comment type="caution">
    <text evidence="4">The sequence shown here is derived from an EMBL/GenBank/DDBJ whole genome shotgun (WGS) entry which is preliminary data.</text>
</comment>
<evidence type="ECO:0000256" key="2">
    <source>
        <dbReference type="SAM" id="MobiDB-lite"/>
    </source>
</evidence>
<proteinExistence type="predicted"/>
<protein>
    <recommendedName>
        <fullName evidence="3">CCHC-type domain-containing protein</fullName>
    </recommendedName>
</protein>
<dbReference type="Gene3D" id="4.10.60.10">
    <property type="entry name" value="Zinc finger, CCHC-type"/>
    <property type="match status" value="1"/>
</dbReference>
<feature type="compositionally biased region" description="Basic and acidic residues" evidence="2">
    <location>
        <begin position="349"/>
        <end position="395"/>
    </location>
</feature>
<evidence type="ECO:0000313" key="5">
    <source>
        <dbReference type="Proteomes" id="UP001278500"/>
    </source>
</evidence>
<feature type="region of interest" description="Disordered" evidence="2">
    <location>
        <begin position="806"/>
        <end position="830"/>
    </location>
</feature>
<dbReference type="EMBL" id="JAUEPP010000008">
    <property type="protein sequence ID" value="KAK3338254.1"/>
    <property type="molecule type" value="Genomic_DNA"/>
</dbReference>
<feature type="compositionally biased region" description="Basic and acidic residues" evidence="2">
    <location>
        <begin position="429"/>
        <end position="450"/>
    </location>
</feature>
<accession>A0AAE0MP47</accession>
<dbReference type="AlphaFoldDB" id="A0AAE0MP47"/>
<feature type="region of interest" description="Disordered" evidence="2">
    <location>
        <begin position="321"/>
        <end position="450"/>
    </location>
</feature>
<organism evidence="4 5">
    <name type="scientific">Neurospora tetraspora</name>
    <dbReference type="NCBI Taxonomy" id="94610"/>
    <lineage>
        <taxon>Eukaryota</taxon>
        <taxon>Fungi</taxon>
        <taxon>Dikarya</taxon>
        <taxon>Ascomycota</taxon>
        <taxon>Pezizomycotina</taxon>
        <taxon>Sordariomycetes</taxon>
        <taxon>Sordariomycetidae</taxon>
        <taxon>Sordariales</taxon>
        <taxon>Sordariaceae</taxon>
        <taxon>Neurospora</taxon>
    </lineage>
</organism>
<dbReference type="InterPro" id="IPR001878">
    <property type="entry name" value="Znf_CCHC"/>
</dbReference>
<dbReference type="PROSITE" id="PS50158">
    <property type="entry name" value="ZF_CCHC"/>
    <property type="match status" value="1"/>
</dbReference>
<dbReference type="GeneID" id="87867986"/>